<dbReference type="SUPFAM" id="SSF55347">
    <property type="entry name" value="Glyceraldehyde-3-phosphate dehydrogenase-like, C-terminal domain"/>
    <property type="match status" value="1"/>
</dbReference>
<dbReference type="InterPro" id="IPR055170">
    <property type="entry name" value="GFO_IDH_MocA-like_dom"/>
</dbReference>
<dbReference type="Gene3D" id="3.40.50.720">
    <property type="entry name" value="NAD(P)-binding Rossmann-like Domain"/>
    <property type="match status" value="1"/>
</dbReference>
<dbReference type="EMBL" id="LNTU01000023">
    <property type="protein sequence ID" value="KXF76671.1"/>
    <property type="molecule type" value="Genomic_DNA"/>
</dbReference>
<proteinExistence type="predicted"/>
<dbReference type="Proteomes" id="UP000070107">
    <property type="component" value="Unassembled WGS sequence"/>
</dbReference>
<dbReference type="InterPro" id="IPR036291">
    <property type="entry name" value="NAD(P)-bd_dom_sf"/>
</dbReference>
<reference evidence="3 4" key="1">
    <citation type="submission" date="2015-11" db="EMBL/GenBank/DDBJ databases">
        <title>Draft genome sequence of Paramesorhizobium deserti A-3-E, a strain highly resistant to diverse beta-lactam antibiotics.</title>
        <authorList>
            <person name="Lv R."/>
            <person name="Yang X."/>
            <person name="Fang N."/>
            <person name="Guo J."/>
            <person name="Luo X."/>
            <person name="Peng F."/>
            <person name="Yang R."/>
            <person name="Cui Y."/>
            <person name="Fang C."/>
            <person name="Song Y."/>
        </authorList>
    </citation>
    <scope>NUCLEOTIDE SEQUENCE [LARGE SCALE GENOMIC DNA]</scope>
    <source>
        <strain evidence="3 4">A-3-E</strain>
    </source>
</reference>
<dbReference type="PANTHER" id="PTHR43377">
    <property type="entry name" value="BILIVERDIN REDUCTASE A"/>
    <property type="match status" value="1"/>
</dbReference>
<name>A0A135HU03_9HYPH</name>
<dbReference type="InterPro" id="IPR051450">
    <property type="entry name" value="Gfo/Idh/MocA_Oxidoreductases"/>
</dbReference>
<comment type="caution">
    <text evidence="3">The sequence shown here is derived from an EMBL/GenBank/DDBJ whole genome shotgun (WGS) entry which is preliminary data.</text>
</comment>
<feature type="domain" description="Gfo/Idh/MocA-like oxidoreductase N-terminal" evidence="1">
    <location>
        <begin position="4"/>
        <end position="118"/>
    </location>
</feature>
<evidence type="ECO:0000259" key="1">
    <source>
        <dbReference type="Pfam" id="PF01408"/>
    </source>
</evidence>
<dbReference type="Gene3D" id="3.30.360.10">
    <property type="entry name" value="Dihydrodipicolinate Reductase, domain 2"/>
    <property type="match status" value="1"/>
</dbReference>
<dbReference type="Pfam" id="PF22725">
    <property type="entry name" value="GFO_IDH_MocA_C3"/>
    <property type="match status" value="1"/>
</dbReference>
<keyword evidence="4" id="KW-1185">Reference proteome</keyword>
<dbReference type="Pfam" id="PF01408">
    <property type="entry name" value="GFO_IDH_MocA"/>
    <property type="match status" value="1"/>
</dbReference>
<gene>
    <name evidence="3" type="ORF">ATN84_11555</name>
</gene>
<organism evidence="3 4">
    <name type="scientific">Paramesorhizobium deserti</name>
    <dbReference type="NCBI Taxonomy" id="1494590"/>
    <lineage>
        <taxon>Bacteria</taxon>
        <taxon>Pseudomonadati</taxon>
        <taxon>Pseudomonadota</taxon>
        <taxon>Alphaproteobacteria</taxon>
        <taxon>Hyphomicrobiales</taxon>
        <taxon>Phyllobacteriaceae</taxon>
        <taxon>Paramesorhizobium</taxon>
    </lineage>
</organism>
<feature type="domain" description="GFO/IDH/MocA-like oxidoreductase" evidence="2">
    <location>
        <begin position="126"/>
        <end position="234"/>
    </location>
</feature>
<sequence length="321" mass="35609">MAPRIAVLGCGYWGSNHIRTLKGLGALYAVSDQNSDRAAGFAAEHGVLHIPVEELFTRDDVDAIVLALPPQFHAEYATRAVTNGKDVLVEKPIALTVADAEAEVKAARDNGRIFMVGHVLRFHPAFEKLLELVKSGELGEVRYIHSHRLGLGKFHTENDALWDLAPHDLSMILALTGSEPIEIRGEGAALLDHLSDFAHLHLKFPGDLRGHLFASRLNPYRERRLTVVGTKAMAVFDDVEQWERKLAVYRHAVWQDNGQWAFTAEEPTYIPVGEGMPLTRECQHFIECIQTRATPRTNGEEAINVLRILTAGTVTHGKRPG</sequence>
<accession>A0A135HU03</accession>
<dbReference type="OrthoDB" id="9800846at2"/>
<protein>
    <submittedName>
        <fullName evidence="3">Oxidoreductase</fullName>
    </submittedName>
</protein>
<evidence type="ECO:0000313" key="3">
    <source>
        <dbReference type="EMBL" id="KXF76671.1"/>
    </source>
</evidence>
<dbReference type="GO" id="GO:0000166">
    <property type="term" value="F:nucleotide binding"/>
    <property type="evidence" value="ECO:0007669"/>
    <property type="project" value="InterPro"/>
</dbReference>
<dbReference type="AlphaFoldDB" id="A0A135HU03"/>
<evidence type="ECO:0000259" key="2">
    <source>
        <dbReference type="Pfam" id="PF22725"/>
    </source>
</evidence>
<dbReference type="SUPFAM" id="SSF51735">
    <property type="entry name" value="NAD(P)-binding Rossmann-fold domains"/>
    <property type="match status" value="1"/>
</dbReference>
<dbReference type="InterPro" id="IPR000683">
    <property type="entry name" value="Gfo/Idh/MocA-like_OxRdtase_N"/>
</dbReference>
<dbReference type="RefSeq" id="WP_068882242.1">
    <property type="nucleotide sequence ID" value="NZ_LNTU01000023.1"/>
</dbReference>
<dbReference type="PANTHER" id="PTHR43377:SF6">
    <property type="entry name" value="GFO_IDH_MOCA-LIKE OXIDOREDUCTASE N-TERMINAL DOMAIN-CONTAINING PROTEIN"/>
    <property type="match status" value="1"/>
</dbReference>
<evidence type="ECO:0000313" key="4">
    <source>
        <dbReference type="Proteomes" id="UP000070107"/>
    </source>
</evidence>
<dbReference type="STRING" id="1494590.ATN84_11555"/>